<dbReference type="EMBL" id="CP015401">
    <property type="protein sequence ID" value="ANU57028.1"/>
    <property type="molecule type" value="Genomic_DNA"/>
</dbReference>
<dbReference type="GeneID" id="82186519"/>
<organism evidence="1 2">
    <name type="scientific">Bacteroides caecimuris</name>
    <dbReference type="NCBI Taxonomy" id="1796613"/>
    <lineage>
        <taxon>Bacteria</taxon>
        <taxon>Pseudomonadati</taxon>
        <taxon>Bacteroidota</taxon>
        <taxon>Bacteroidia</taxon>
        <taxon>Bacteroidales</taxon>
        <taxon>Bacteroidaceae</taxon>
        <taxon>Bacteroides</taxon>
    </lineage>
</organism>
<evidence type="ECO:0000313" key="1">
    <source>
        <dbReference type="EMBL" id="ANU57028.1"/>
    </source>
</evidence>
<dbReference type="AlphaFoldDB" id="A0A1C7GWU1"/>
<name>A0A1C7GWU1_9BACE</name>
<dbReference type="RefSeq" id="WP_065538196.1">
    <property type="nucleotide sequence ID" value="NZ_CAPUCN010000059.1"/>
</dbReference>
<accession>A0A1C7GWU1</accession>
<dbReference type="KEGG" id="bcae:A4V03_05155"/>
<sequence length="210" mass="24572">MRKIDKNAEPKEWTAYRQTPGAVYQSKPELRSSLLKEQGYICAYCMRRIPAKDANSNETTRIDHILCREKHEDRKLDYRNMVICCPGAIDCKFHCDKSKGNNDVSFNLFDQSFIDTLSYSTKDGTIKCGIEQYDTEINEILNLNHSLLKNNRKSTLKGVIQQLQKKRHWKATQIRNLLNHWNTKDRDGKYKPYNGIVVWYLKKKLGQVPV</sequence>
<dbReference type="Proteomes" id="UP000092631">
    <property type="component" value="Chromosome"/>
</dbReference>
<evidence type="ECO:0008006" key="3">
    <source>
        <dbReference type="Google" id="ProtNLM"/>
    </source>
</evidence>
<gene>
    <name evidence="1" type="ORF">A4V03_05155</name>
</gene>
<proteinExistence type="predicted"/>
<protein>
    <recommendedName>
        <fullName evidence="3">TIGR02646 family protein</fullName>
    </recommendedName>
</protein>
<dbReference type="Gene3D" id="1.10.30.50">
    <property type="match status" value="1"/>
</dbReference>
<evidence type="ECO:0000313" key="2">
    <source>
        <dbReference type="Proteomes" id="UP000092631"/>
    </source>
</evidence>
<dbReference type="OrthoDB" id="1340280at2"/>
<reference evidence="2" key="1">
    <citation type="submission" date="2016-04" db="EMBL/GenBank/DDBJ databases">
        <title>Complete Genome Sequences of Twelve Strains of a Stable Defined Moderately Diverse Mouse Microbiota 2 (sDMDMm2).</title>
        <authorList>
            <person name="Uchimura Y."/>
            <person name="Wyss M."/>
            <person name="Brugiroux S."/>
            <person name="Limenitakis J.P."/>
            <person name="Stecher B."/>
            <person name="McCoy K.D."/>
            <person name="Macpherson A.J."/>
        </authorList>
    </citation>
    <scope>NUCLEOTIDE SEQUENCE [LARGE SCALE GENOMIC DNA]</scope>
    <source>
        <strain evidence="2">I48</strain>
    </source>
</reference>
<keyword evidence="2" id="KW-1185">Reference proteome</keyword>